<gene>
    <name evidence="3" type="ORF">LITE_LOCUS29138</name>
</gene>
<evidence type="ECO:0000313" key="4">
    <source>
        <dbReference type="Proteomes" id="UP001154282"/>
    </source>
</evidence>
<evidence type="ECO:0000259" key="2">
    <source>
        <dbReference type="PROSITE" id="PS51222"/>
    </source>
</evidence>
<dbReference type="Pfam" id="PF10539">
    <property type="entry name" value="Dev_Cell_Death"/>
    <property type="match status" value="1"/>
</dbReference>
<feature type="region of interest" description="Disordered" evidence="1">
    <location>
        <begin position="245"/>
        <end position="264"/>
    </location>
</feature>
<reference evidence="3" key="1">
    <citation type="submission" date="2022-08" db="EMBL/GenBank/DDBJ databases">
        <authorList>
            <person name="Gutierrez-Valencia J."/>
        </authorList>
    </citation>
    <scope>NUCLEOTIDE SEQUENCE</scope>
</reference>
<name>A0AAV0ML06_9ROSI</name>
<dbReference type="AlphaFoldDB" id="A0AAV0ML06"/>
<sequence>MVMERAQDSAGIAWDASHLNVNGKIEMPHGNNLAVHTPNSHLHGFTTTQKEENIHNQESLAGFIFLCNRQTKPQCYQYRVFGVPIPKLHVVQKIKPGMKLFLFDFDAKLLYGVYVATSCGVLNLEPAAFGGNFPAQVVSFRIDRDCLPLHDSTLKHIIHKNYQKGRFTQELSYVQVQGLLSAFRPFGMRSLEYVPPIMCHESMPVALSGTAGVDQSQPLNSYDTAMHRSHDQAESGSQYATQTNVQPQHGYYGPTKDGVPDHLSTNLNDRPAFQPSYYTTSHDSRLQLQHTPAVSDVKYDAIPMDRGHQYGHYRNIEIQGTTHLPAGQQAQLAPPTLSYSSHPYEANTVQHGYVLPAAVSGTLEHGGQQRPLEHSLQPHIHPSSVATYDYKQGQQGYSHVNPPSHAVPALVQQAEPLMDPYHSDRGVVETHPNYQYYNWNNHENYGLQQSQVNHEAYLQQGSSYQQYSPTTVSYTQPHHQ</sequence>
<feature type="domain" description="DCD" evidence="2">
    <location>
        <begin position="58"/>
        <end position="185"/>
    </location>
</feature>
<dbReference type="PANTHER" id="PTHR46444">
    <property type="entry name" value="DCD (DEVELOPMENT AND CELL DEATH) DOMAIN PROTEIN-RELATED"/>
    <property type="match status" value="1"/>
</dbReference>
<organism evidence="3 4">
    <name type="scientific">Linum tenue</name>
    <dbReference type="NCBI Taxonomy" id="586396"/>
    <lineage>
        <taxon>Eukaryota</taxon>
        <taxon>Viridiplantae</taxon>
        <taxon>Streptophyta</taxon>
        <taxon>Embryophyta</taxon>
        <taxon>Tracheophyta</taxon>
        <taxon>Spermatophyta</taxon>
        <taxon>Magnoliopsida</taxon>
        <taxon>eudicotyledons</taxon>
        <taxon>Gunneridae</taxon>
        <taxon>Pentapetalae</taxon>
        <taxon>rosids</taxon>
        <taxon>fabids</taxon>
        <taxon>Malpighiales</taxon>
        <taxon>Linaceae</taxon>
        <taxon>Linum</taxon>
    </lineage>
</organism>
<accession>A0AAV0ML06</accession>
<dbReference type="PANTHER" id="PTHR46444:SF19">
    <property type="entry name" value="OS02G0745600 PROTEIN"/>
    <property type="match status" value="1"/>
</dbReference>
<dbReference type="SMART" id="SM00767">
    <property type="entry name" value="DCD"/>
    <property type="match status" value="1"/>
</dbReference>
<evidence type="ECO:0000256" key="1">
    <source>
        <dbReference type="SAM" id="MobiDB-lite"/>
    </source>
</evidence>
<dbReference type="Proteomes" id="UP001154282">
    <property type="component" value="Unassembled WGS sequence"/>
</dbReference>
<dbReference type="PROSITE" id="PS51222">
    <property type="entry name" value="DCD"/>
    <property type="match status" value="1"/>
</dbReference>
<dbReference type="InterPro" id="IPR013989">
    <property type="entry name" value="Dev_and_cell_death_domain"/>
</dbReference>
<proteinExistence type="predicted"/>
<comment type="caution">
    <text evidence="3">The sequence shown here is derived from an EMBL/GenBank/DDBJ whole genome shotgun (WGS) entry which is preliminary data.</text>
</comment>
<dbReference type="EMBL" id="CAMGYJ010000007">
    <property type="protein sequence ID" value="CAI0446759.1"/>
    <property type="molecule type" value="Genomic_DNA"/>
</dbReference>
<keyword evidence="4" id="KW-1185">Reference proteome</keyword>
<protein>
    <recommendedName>
        <fullName evidence="2">DCD domain-containing protein</fullName>
    </recommendedName>
</protein>
<evidence type="ECO:0000313" key="3">
    <source>
        <dbReference type="EMBL" id="CAI0446759.1"/>
    </source>
</evidence>